<dbReference type="RefSeq" id="WP_201428624.1">
    <property type="nucleotide sequence ID" value="NZ_JAEQMG010000163.1"/>
</dbReference>
<dbReference type="Gene3D" id="3.90.950.20">
    <property type="entry name" value="CinA-like"/>
    <property type="match status" value="1"/>
</dbReference>
<dbReference type="AlphaFoldDB" id="A0A934WTZ6"/>
<feature type="domain" description="CinA C-terminal" evidence="1">
    <location>
        <begin position="20"/>
        <end position="172"/>
    </location>
</feature>
<keyword evidence="3" id="KW-1185">Reference proteome</keyword>
<protein>
    <submittedName>
        <fullName evidence="2">CinA family protein</fullName>
    </submittedName>
</protein>
<dbReference type="Pfam" id="PF02464">
    <property type="entry name" value="CinA"/>
    <property type="match status" value="1"/>
</dbReference>
<accession>A0A934WTZ6</accession>
<name>A0A934WTZ6_9FIRM</name>
<proteinExistence type="predicted"/>
<dbReference type="Proteomes" id="UP000633365">
    <property type="component" value="Unassembled WGS sequence"/>
</dbReference>
<gene>
    <name evidence="2" type="ORF">JKK62_15010</name>
</gene>
<dbReference type="NCBIfam" id="TIGR00199">
    <property type="entry name" value="PncC_domain"/>
    <property type="match status" value="1"/>
</dbReference>
<reference evidence="2" key="1">
    <citation type="submission" date="2021-01" db="EMBL/GenBank/DDBJ databases">
        <title>Genome public.</title>
        <authorList>
            <person name="Liu C."/>
            <person name="Sun Q."/>
        </authorList>
    </citation>
    <scope>NUCLEOTIDE SEQUENCE</scope>
    <source>
        <strain evidence="2">M6</strain>
    </source>
</reference>
<dbReference type="EMBL" id="JAEQMG010000163">
    <property type="protein sequence ID" value="MBK6089933.1"/>
    <property type="molecule type" value="Genomic_DNA"/>
</dbReference>
<evidence type="ECO:0000313" key="2">
    <source>
        <dbReference type="EMBL" id="MBK6089933.1"/>
    </source>
</evidence>
<dbReference type="InterPro" id="IPR036653">
    <property type="entry name" value="CinA-like_C"/>
</dbReference>
<comment type="caution">
    <text evidence="2">The sequence shown here is derived from an EMBL/GenBank/DDBJ whole genome shotgun (WGS) entry which is preliminary data.</text>
</comment>
<dbReference type="SUPFAM" id="SSF142433">
    <property type="entry name" value="CinA-like"/>
    <property type="match status" value="1"/>
</dbReference>
<dbReference type="InterPro" id="IPR008136">
    <property type="entry name" value="CinA_C"/>
</dbReference>
<evidence type="ECO:0000259" key="1">
    <source>
        <dbReference type="Pfam" id="PF02464"/>
    </source>
</evidence>
<sequence>MMKTSELLELLAQDHIDEKELSDLLVAALTRQKKRIATAESCTGGLVSGALTSVSGASGVFDCGVCTYANHIKHKILGVREETLSTYGAVSDRTAAEMARGVRLLAGADIGISTTGIAGPLGGTIYKPVGLVYIGISTELGLHTEKMLLGENNADRERIRELAVTAALYFALKETEKL</sequence>
<organism evidence="2 3">
    <name type="scientific">Ruminococcus difficilis</name>
    <dbReference type="NCBI Taxonomy" id="2763069"/>
    <lineage>
        <taxon>Bacteria</taxon>
        <taxon>Bacillati</taxon>
        <taxon>Bacillota</taxon>
        <taxon>Clostridia</taxon>
        <taxon>Eubacteriales</taxon>
        <taxon>Oscillospiraceae</taxon>
        <taxon>Ruminococcus</taxon>
    </lineage>
</organism>
<evidence type="ECO:0000313" key="3">
    <source>
        <dbReference type="Proteomes" id="UP000633365"/>
    </source>
</evidence>